<keyword evidence="3" id="KW-0479">Metal-binding</keyword>
<proteinExistence type="predicted"/>
<gene>
    <name evidence="9" type="ORF">SSA02_20640</name>
</gene>
<keyword evidence="5" id="KW-0378">Hydrolase</keyword>
<feature type="signal peptide" evidence="7">
    <location>
        <begin position="1"/>
        <end position="25"/>
    </location>
</feature>
<keyword evidence="10" id="KW-1185">Reference proteome</keyword>
<comment type="caution">
    <text evidence="9">The sequence shown here is derived from an EMBL/GenBank/DDBJ whole genome shotgun (WGS) entry which is preliminary data.</text>
</comment>
<keyword evidence="6" id="KW-0862">Zinc</keyword>
<name>A0A511BRD8_9PROT</name>
<dbReference type="OrthoDB" id="9778250at2"/>
<dbReference type="GO" id="GO:0004177">
    <property type="term" value="F:aminopeptidase activity"/>
    <property type="evidence" value="ECO:0007669"/>
    <property type="project" value="UniProtKB-KW"/>
</dbReference>
<evidence type="ECO:0000313" key="10">
    <source>
        <dbReference type="Proteomes" id="UP000321405"/>
    </source>
</evidence>
<evidence type="ECO:0000256" key="2">
    <source>
        <dbReference type="ARBA" id="ARBA00022670"/>
    </source>
</evidence>
<dbReference type="InterPro" id="IPR046450">
    <property type="entry name" value="PA_dom_sf"/>
</dbReference>
<dbReference type="InterPro" id="IPR045175">
    <property type="entry name" value="M28_fam"/>
</dbReference>
<feature type="chain" id="PRO_5021917960" evidence="7">
    <location>
        <begin position="26"/>
        <end position="570"/>
    </location>
</feature>
<accession>A0A511BRD8</accession>
<evidence type="ECO:0000256" key="4">
    <source>
        <dbReference type="ARBA" id="ARBA00022729"/>
    </source>
</evidence>
<keyword evidence="2" id="KW-0645">Protease</keyword>
<keyword evidence="4 7" id="KW-0732">Signal</keyword>
<dbReference type="Gene3D" id="3.50.30.30">
    <property type="match status" value="1"/>
</dbReference>
<evidence type="ECO:0000256" key="5">
    <source>
        <dbReference type="ARBA" id="ARBA00022801"/>
    </source>
</evidence>
<evidence type="ECO:0000256" key="1">
    <source>
        <dbReference type="ARBA" id="ARBA00022438"/>
    </source>
</evidence>
<sequence>MRPPRLPVLSGLIVTMGLIGNAAHAAPAASQDAHQDALYAPIDPARMSETIRVLASDPFEGRAPGTIGAGRTVNYLIARFKAIGLEPAGENGSWVQEVPMVHTKIGPDASVLFRTGKKEPLDYRQTREVYLTTNTPSARIHIDDAPVVFVGYGVHAPERDWDDFKGIDLKGKIAVILVNDPDFRAAPGDAVSGRFGGRAMTYFGRWTYKYEEAVRRGAVGALIVHDTEAASYPWSTVIAPGGEAYDIAHSGAPESLLVRGWIEGSAARKLFARAGLDFDRLSAQARRPDFTPVTLPDTSFSADFAVATNTLQSRNVIGKIPGKVHPDESIVYGAHWDAFGRSRSRDGKTVIRRGAVDDGSGIAAILEIARAFRAGPQPDRTLLFAAWTAEERGLLGSTWYVEHPLMSLPKTVANFTVDVLQMAGLSRNAFLVGAGQDSLQDDFVTMAKSQGRTTQEEALPERGAFYRADHLPFARAGVPVLPIMDLAGYPDLVDGGVAAGRKWLDGYMACYHQPCDAWSPDWDLRGAAEDTAVLYEVGRSLAFSRMWPSWKQGSEFKAIRERTESERPAL</sequence>
<evidence type="ECO:0000256" key="6">
    <source>
        <dbReference type="ARBA" id="ARBA00022833"/>
    </source>
</evidence>
<evidence type="ECO:0000259" key="8">
    <source>
        <dbReference type="Pfam" id="PF04389"/>
    </source>
</evidence>
<dbReference type="InterPro" id="IPR007484">
    <property type="entry name" value="Peptidase_M28"/>
</dbReference>
<dbReference type="Gene3D" id="3.40.630.10">
    <property type="entry name" value="Zn peptidases"/>
    <property type="match status" value="1"/>
</dbReference>
<dbReference type="SUPFAM" id="SSF53187">
    <property type="entry name" value="Zn-dependent exopeptidases"/>
    <property type="match status" value="1"/>
</dbReference>
<feature type="domain" description="Peptidase M28" evidence="8">
    <location>
        <begin position="315"/>
        <end position="532"/>
    </location>
</feature>
<dbReference type="EMBL" id="BJVC01000005">
    <property type="protein sequence ID" value="GEL02901.1"/>
    <property type="molecule type" value="Genomic_DNA"/>
</dbReference>
<dbReference type="AlphaFoldDB" id="A0A511BRD8"/>
<dbReference type="Pfam" id="PF04389">
    <property type="entry name" value="Peptidase_M28"/>
    <property type="match status" value="1"/>
</dbReference>
<reference evidence="9 10" key="1">
    <citation type="submission" date="2019-07" db="EMBL/GenBank/DDBJ databases">
        <title>Whole genome shotgun sequence of Swaminathania salitolerans NBRC 104436.</title>
        <authorList>
            <person name="Hosoyama A."/>
            <person name="Uohara A."/>
            <person name="Ohji S."/>
            <person name="Ichikawa N."/>
        </authorList>
    </citation>
    <scope>NUCLEOTIDE SEQUENCE [LARGE SCALE GENOMIC DNA]</scope>
    <source>
        <strain evidence="9 10">NBRC 104436</strain>
    </source>
</reference>
<keyword evidence="1" id="KW-0031">Aminopeptidase</keyword>
<dbReference type="GO" id="GO:0008235">
    <property type="term" value="F:metalloexopeptidase activity"/>
    <property type="evidence" value="ECO:0007669"/>
    <property type="project" value="InterPro"/>
</dbReference>
<dbReference type="PANTHER" id="PTHR12147:SF56">
    <property type="entry name" value="AMINOPEPTIDASE YDR415C-RELATED"/>
    <property type="match status" value="1"/>
</dbReference>
<dbReference type="GO" id="GO:0006508">
    <property type="term" value="P:proteolysis"/>
    <property type="evidence" value="ECO:0007669"/>
    <property type="project" value="UniProtKB-KW"/>
</dbReference>
<dbReference type="PANTHER" id="PTHR12147">
    <property type="entry name" value="METALLOPEPTIDASE M28 FAMILY MEMBER"/>
    <property type="match status" value="1"/>
</dbReference>
<organism evidence="9 10">
    <name type="scientific">Swaminathania salitolerans</name>
    <dbReference type="NCBI Taxonomy" id="182838"/>
    <lineage>
        <taxon>Bacteria</taxon>
        <taxon>Pseudomonadati</taxon>
        <taxon>Pseudomonadota</taxon>
        <taxon>Alphaproteobacteria</taxon>
        <taxon>Acetobacterales</taxon>
        <taxon>Acetobacteraceae</taxon>
        <taxon>Swaminathania</taxon>
    </lineage>
</organism>
<dbReference type="CDD" id="cd04821">
    <property type="entry name" value="PA_M28_1_2"/>
    <property type="match status" value="1"/>
</dbReference>
<dbReference type="GO" id="GO:0046872">
    <property type="term" value="F:metal ion binding"/>
    <property type="evidence" value="ECO:0007669"/>
    <property type="project" value="UniProtKB-KW"/>
</dbReference>
<dbReference type="SUPFAM" id="SSF52025">
    <property type="entry name" value="PA domain"/>
    <property type="match status" value="1"/>
</dbReference>
<evidence type="ECO:0000256" key="7">
    <source>
        <dbReference type="SAM" id="SignalP"/>
    </source>
</evidence>
<evidence type="ECO:0000313" key="9">
    <source>
        <dbReference type="EMBL" id="GEL02901.1"/>
    </source>
</evidence>
<protein>
    <submittedName>
        <fullName evidence="9">Peptidase</fullName>
    </submittedName>
</protein>
<evidence type="ECO:0000256" key="3">
    <source>
        <dbReference type="ARBA" id="ARBA00022723"/>
    </source>
</evidence>
<dbReference type="Proteomes" id="UP000321405">
    <property type="component" value="Unassembled WGS sequence"/>
</dbReference>